<dbReference type="InterPro" id="IPR023213">
    <property type="entry name" value="CAT-like_dom_sf"/>
</dbReference>
<dbReference type="Proteomes" id="UP000504603">
    <property type="component" value="Unplaced"/>
</dbReference>
<evidence type="ECO:0000256" key="1">
    <source>
        <dbReference type="ARBA" id="ARBA00009861"/>
    </source>
</evidence>
<comment type="similarity">
    <text evidence="1">Belongs to the plant acyltransferase family.</text>
</comment>
<dbReference type="Pfam" id="PF02458">
    <property type="entry name" value="Transferase"/>
    <property type="match status" value="1"/>
</dbReference>
<organism evidence="4 5">
    <name type="scientific">Momordica charantia</name>
    <name type="common">Bitter gourd</name>
    <name type="synonym">Balsam pear</name>
    <dbReference type="NCBI Taxonomy" id="3673"/>
    <lineage>
        <taxon>Eukaryota</taxon>
        <taxon>Viridiplantae</taxon>
        <taxon>Streptophyta</taxon>
        <taxon>Embryophyta</taxon>
        <taxon>Tracheophyta</taxon>
        <taxon>Spermatophyta</taxon>
        <taxon>Magnoliopsida</taxon>
        <taxon>eudicotyledons</taxon>
        <taxon>Gunneridae</taxon>
        <taxon>Pentapetalae</taxon>
        <taxon>rosids</taxon>
        <taxon>fabids</taxon>
        <taxon>Cucurbitales</taxon>
        <taxon>Cucurbitaceae</taxon>
        <taxon>Momordiceae</taxon>
        <taxon>Momordica</taxon>
    </lineage>
</organism>
<sequence length="431" mass="48040">MELKVEIISTESIKPSSPTPPEQRELKLSLLDQVAPGSYTPLLFFYPAGQLDRGDHGGRCRKLKESLAETLTRFYLLAGTLVEAYLVECNDEGVEFSEARVACQLADVMDKPDDVAALHRLLPFDPDAVLDRDCILAVRYNAFDCGGVVIALCVTHKIVDGTSATTFTKAWAAACRGDHELTVVPTFDAAELFPPMEIRGGNKRQSRMDKIVTKRFIFSKSNIAALKQEANSDAFLNQRPPSRVETVSAFIWKRFMALARSKPTTTAAKRFAILHAVNIRNRLSPPLPPHSFGNLWWFAVAEAPIEEEKDYPFLVSKIRNAITEIDGEYVTALQDAEKAMRAKMKMGQMVYSGEVELYSFTSWCSFPIYESDFGWGRPAWVCSPGRPYKNVVLLVNTGDGEGIEAWVNLEEKDMPVFESDPELLAFTSSSS</sequence>
<accession>A0A6J1CAK2</accession>
<dbReference type="KEGG" id="mcha:111008950"/>
<evidence type="ECO:0000313" key="5">
    <source>
        <dbReference type="RefSeq" id="XP_022137523.1"/>
    </source>
</evidence>
<evidence type="ECO:0000256" key="3">
    <source>
        <dbReference type="ARBA" id="ARBA00023315"/>
    </source>
</evidence>
<dbReference type="GO" id="GO:0016746">
    <property type="term" value="F:acyltransferase activity"/>
    <property type="evidence" value="ECO:0007669"/>
    <property type="project" value="UniProtKB-KW"/>
</dbReference>
<keyword evidence="3" id="KW-0012">Acyltransferase</keyword>
<name>A0A6J1CAK2_MOMCH</name>
<dbReference type="GeneID" id="111008950"/>
<dbReference type="Gene3D" id="3.30.559.10">
    <property type="entry name" value="Chloramphenicol acetyltransferase-like domain"/>
    <property type="match status" value="2"/>
</dbReference>
<evidence type="ECO:0000256" key="2">
    <source>
        <dbReference type="ARBA" id="ARBA00022679"/>
    </source>
</evidence>
<proteinExistence type="inferred from homology"/>
<dbReference type="PANTHER" id="PTHR31623:SF25">
    <property type="entry name" value="VINORINE SYNTHASE-LIKE"/>
    <property type="match status" value="1"/>
</dbReference>
<keyword evidence="2" id="KW-0808">Transferase</keyword>
<dbReference type="PANTHER" id="PTHR31623">
    <property type="entry name" value="F21J9.9"/>
    <property type="match status" value="1"/>
</dbReference>
<dbReference type="AlphaFoldDB" id="A0A6J1CAK2"/>
<dbReference type="OrthoDB" id="671439at2759"/>
<gene>
    <name evidence="5" type="primary">LOC111008950</name>
</gene>
<keyword evidence="4" id="KW-1185">Reference proteome</keyword>
<reference evidence="5" key="1">
    <citation type="submission" date="2025-08" db="UniProtKB">
        <authorList>
            <consortium name="RefSeq"/>
        </authorList>
    </citation>
    <scope>IDENTIFICATION</scope>
    <source>
        <strain evidence="5">OHB3-1</strain>
    </source>
</reference>
<protein>
    <submittedName>
        <fullName evidence="5">Vinorine synthase-like</fullName>
    </submittedName>
</protein>
<evidence type="ECO:0000313" key="4">
    <source>
        <dbReference type="Proteomes" id="UP000504603"/>
    </source>
</evidence>
<dbReference type="RefSeq" id="XP_022137523.1">
    <property type="nucleotide sequence ID" value="XM_022281831.1"/>
</dbReference>